<dbReference type="EMBL" id="CASHSV030000513">
    <property type="protein sequence ID" value="CAJ2665996.1"/>
    <property type="molecule type" value="Genomic_DNA"/>
</dbReference>
<gene>
    <name evidence="1" type="ORF">MILVUS5_LOCUS30870</name>
</gene>
<proteinExistence type="predicted"/>
<protein>
    <submittedName>
        <fullName evidence="1">Uncharacterized protein</fullName>
    </submittedName>
</protein>
<sequence>MKKLPGVDENLQKILDSKMDEVPARRKAREAFKDIQLNIDHILFKTPCDGLEMKESYEMNSRGVEIFWKSWRAKDLKPKALVFFCHGYGDTCTFFFEGIARKLASSEYGVFAMDYPGFGLSQGLHGYIPSFDMLVDDVIEQYSKIKENPVFKSLPCFLFGQSMGGAVALKIHLKQPKAWNGAILCAPMCKISESMVPPKLVVHMLTAMANLLPKNKFVPTKDLGEAAFREPKKREQTEYNVISYKDKPRLWTAVELLRTTEEIEQKLEYVTLPLLILHGEADTVTDPSVSKALYEKASSSDKKLELYKDAYHALIEGEPDETITQVLNDIVSWLDDHSLKHNQSS</sequence>
<dbReference type="Proteomes" id="UP001177021">
    <property type="component" value="Unassembled WGS sequence"/>
</dbReference>
<name>A0ACB0L9M5_TRIPR</name>
<organism evidence="1 2">
    <name type="scientific">Trifolium pratense</name>
    <name type="common">Red clover</name>
    <dbReference type="NCBI Taxonomy" id="57577"/>
    <lineage>
        <taxon>Eukaryota</taxon>
        <taxon>Viridiplantae</taxon>
        <taxon>Streptophyta</taxon>
        <taxon>Embryophyta</taxon>
        <taxon>Tracheophyta</taxon>
        <taxon>Spermatophyta</taxon>
        <taxon>Magnoliopsida</taxon>
        <taxon>eudicotyledons</taxon>
        <taxon>Gunneridae</taxon>
        <taxon>Pentapetalae</taxon>
        <taxon>rosids</taxon>
        <taxon>fabids</taxon>
        <taxon>Fabales</taxon>
        <taxon>Fabaceae</taxon>
        <taxon>Papilionoideae</taxon>
        <taxon>50 kb inversion clade</taxon>
        <taxon>NPAAA clade</taxon>
        <taxon>Hologalegina</taxon>
        <taxon>IRL clade</taxon>
        <taxon>Trifolieae</taxon>
        <taxon>Trifolium</taxon>
    </lineage>
</organism>
<accession>A0ACB0L9M5</accession>
<keyword evidence="2" id="KW-1185">Reference proteome</keyword>
<evidence type="ECO:0000313" key="1">
    <source>
        <dbReference type="EMBL" id="CAJ2665996.1"/>
    </source>
</evidence>
<evidence type="ECO:0000313" key="2">
    <source>
        <dbReference type="Proteomes" id="UP001177021"/>
    </source>
</evidence>
<reference evidence="1" key="1">
    <citation type="submission" date="2023-10" db="EMBL/GenBank/DDBJ databases">
        <authorList>
            <person name="Rodriguez Cubillos JULIANA M."/>
            <person name="De Vega J."/>
        </authorList>
    </citation>
    <scope>NUCLEOTIDE SEQUENCE</scope>
</reference>
<comment type="caution">
    <text evidence="1">The sequence shown here is derived from an EMBL/GenBank/DDBJ whole genome shotgun (WGS) entry which is preliminary data.</text>
</comment>